<protein>
    <submittedName>
        <fullName evidence="1">Uncharacterized protein</fullName>
    </submittedName>
</protein>
<organism evidence="1 2">
    <name type="scientific">Rhododendron molle</name>
    <name type="common">Chinese azalea</name>
    <name type="synonym">Azalea mollis</name>
    <dbReference type="NCBI Taxonomy" id="49168"/>
    <lineage>
        <taxon>Eukaryota</taxon>
        <taxon>Viridiplantae</taxon>
        <taxon>Streptophyta</taxon>
        <taxon>Embryophyta</taxon>
        <taxon>Tracheophyta</taxon>
        <taxon>Spermatophyta</taxon>
        <taxon>Magnoliopsida</taxon>
        <taxon>eudicotyledons</taxon>
        <taxon>Gunneridae</taxon>
        <taxon>Pentapetalae</taxon>
        <taxon>asterids</taxon>
        <taxon>Ericales</taxon>
        <taxon>Ericaceae</taxon>
        <taxon>Ericoideae</taxon>
        <taxon>Rhodoreae</taxon>
        <taxon>Rhododendron</taxon>
    </lineage>
</organism>
<dbReference type="EMBL" id="CM046394">
    <property type="protein sequence ID" value="KAI8548818.1"/>
    <property type="molecule type" value="Genomic_DNA"/>
</dbReference>
<evidence type="ECO:0000313" key="1">
    <source>
        <dbReference type="EMBL" id="KAI8548818.1"/>
    </source>
</evidence>
<name>A0ACC0N896_RHOML</name>
<dbReference type="Proteomes" id="UP001062846">
    <property type="component" value="Chromosome 7"/>
</dbReference>
<evidence type="ECO:0000313" key="2">
    <source>
        <dbReference type="Proteomes" id="UP001062846"/>
    </source>
</evidence>
<sequence length="277" mass="30899">MSSSPLLQGMVMLWISAFRPIPGDEGGVYFAAAVLLMAVGRGGGLPILEGFLVCQLRDHEPRQLDIADARKIVWWITAKLIPKLSTPWIFRHGSWRAKFMVSTSVMAIGYFLFWTFWCCIPLYHHRLHAIAEGGFCVDQDYYVPSRVIPLSIMRLAPQFCLLGLLEGIGREGLDLFFEVQVSDEPMKAYGSALNGAVIGLGSFLNAILVFCFKSWFGDTLNCSSRLDNYYQMLMILSFVNLCYYSCFVSIYYSNKNKTKDVLQVEAAGAGVVSGSSC</sequence>
<reference evidence="1" key="1">
    <citation type="submission" date="2022-02" db="EMBL/GenBank/DDBJ databases">
        <title>Plant Genome Project.</title>
        <authorList>
            <person name="Zhang R.-G."/>
        </authorList>
    </citation>
    <scope>NUCLEOTIDE SEQUENCE</scope>
    <source>
        <strain evidence="1">AT1</strain>
    </source>
</reference>
<gene>
    <name evidence="1" type="ORF">RHMOL_Rhmol07G0303900</name>
</gene>
<accession>A0ACC0N896</accession>
<comment type="caution">
    <text evidence="1">The sequence shown here is derived from an EMBL/GenBank/DDBJ whole genome shotgun (WGS) entry which is preliminary data.</text>
</comment>
<keyword evidence="2" id="KW-1185">Reference proteome</keyword>
<proteinExistence type="predicted"/>